<reference evidence="3 4" key="1">
    <citation type="submission" date="2019-04" db="EMBL/GenBank/DDBJ databases">
        <title>Lysinibacillus genome sequencing.</title>
        <authorList>
            <person name="Dunlap C."/>
        </authorList>
    </citation>
    <scope>NUCLEOTIDE SEQUENCE [LARGE SCALE GENOMIC DNA]</scope>
    <source>
        <strain evidence="3 4">CCTCC AB 2010389</strain>
    </source>
</reference>
<gene>
    <name evidence="3" type="ORF">FC756_23310</name>
</gene>
<dbReference type="EMBL" id="SZPU01000107">
    <property type="protein sequence ID" value="TKI53558.1"/>
    <property type="molecule type" value="Genomic_DNA"/>
</dbReference>
<evidence type="ECO:0000256" key="2">
    <source>
        <dbReference type="SAM" id="SignalP"/>
    </source>
</evidence>
<feature type="signal peptide" evidence="2">
    <location>
        <begin position="1"/>
        <end position="27"/>
    </location>
</feature>
<evidence type="ECO:0008006" key="5">
    <source>
        <dbReference type="Google" id="ProtNLM"/>
    </source>
</evidence>
<feature type="region of interest" description="Disordered" evidence="1">
    <location>
        <begin position="22"/>
        <end position="43"/>
    </location>
</feature>
<keyword evidence="2" id="KW-0732">Signal</keyword>
<evidence type="ECO:0000313" key="4">
    <source>
        <dbReference type="Proteomes" id="UP000308744"/>
    </source>
</evidence>
<protein>
    <recommendedName>
        <fullName evidence="5">DUF4352 domain-containing protein</fullName>
    </recommendedName>
</protein>
<dbReference type="InterPro" id="IPR047676">
    <property type="entry name" value="FxLYD_dom"/>
</dbReference>
<keyword evidence="4" id="KW-1185">Reference proteome</keyword>
<name>A0A4U2XZT6_9BACI</name>
<dbReference type="PROSITE" id="PS51257">
    <property type="entry name" value="PROKAR_LIPOPROTEIN"/>
    <property type="match status" value="1"/>
</dbReference>
<dbReference type="Proteomes" id="UP000308744">
    <property type="component" value="Unassembled WGS sequence"/>
</dbReference>
<feature type="chain" id="PRO_5020701375" description="DUF4352 domain-containing protein" evidence="2">
    <location>
        <begin position="28"/>
        <end position="246"/>
    </location>
</feature>
<feature type="compositionally biased region" description="Low complexity" evidence="1">
    <location>
        <begin position="22"/>
        <end position="34"/>
    </location>
</feature>
<sequence>MKKKLIFSAALVLSLALAGCGSGGSTASTGGDTSKPTETKKEAEKEIKTVAEITKHTGVAWTNSIGSVYVHSAAIFENTGDTPVKVGETQMNYKDKDGGMLGTSTMIYSVPSIIKPGETAIIAESTILDGAPADAYKETSFNFSFDKTEEDSNLLEVSGTKGIAGDYGYKVTGVVKNITKEQQDDVRLAAALFDANGDLLGALTGSVDVGIAPGSEAGFELSYPELPPDVISKISTIEVKSYGWSW</sequence>
<proteinExistence type="predicted"/>
<dbReference type="RefSeq" id="WP_107896195.1">
    <property type="nucleotide sequence ID" value="NZ_PYWM01000018.1"/>
</dbReference>
<evidence type="ECO:0000256" key="1">
    <source>
        <dbReference type="SAM" id="MobiDB-lite"/>
    </source>
</evidence>
<dbReference type="AlphaFoldDB" id="A0A4U2XZT6"/>
<accession>A0A4U2XZT6</accession>
<organism evidence="3 4">
    <name type="scientific">Lysinibacillus mangiferihumi</name>
    <dbReference type="NCBI Taxonomy" id="1130819"/>
    <lineage>
        <taxon>Bacteria</taxon>
        <taxon>Bacillati</taxon>
        <taxon>Bacillota</taxon>
        <taxon>Bacilli</taxon>
        <taxon>Bacillales</taxon>
        <taxon>Bacillaceae</taxon>
        <taxon>Lysinibacillus</taxon>
    </lineage>
</organism>
<evidence type="ECO:0000313" key="3">
    <source>
        <dbReference type="EMBL" id="TKI53558.1"/>
    </source>
</evidence>
<comment type="caution">
    <text evidence="3">The sequence shown here is derived from an EMBL/GenBank/DDBJ whole genome shotgun (WGS) entry which is preliminary data.</text>
</comment>
<dbReference type="NCBIfam" id="NF038353">
    <property type="entry name" value="FxLYD_dom"/>
    <property type="match status" value="1"/>
</dbReference>